<dbReference type="AlphaFoldDB" id="A0A511KHJ2"/>
<evidence type="ECO:0000256" key="9">
    <source>
        <dbReference type="ARBA" id="ARBA00023125"/>
    </source>
</evidence>
<comment type="cofactor">
    <cofactor evidence="2">
        <name>Mg(2+)</name>
        <dbReference type="ChEBI" id="CHEBI:18420"/>
    </cofactor>
</comment>
<feature type="active site" description="O-(5'-phospho-DNA)-tyrosine intermediate" evidence="12">
    <location>
        <position position="390"/>
    </location>
</feature>
<dbReference type="PANTHER" id="PTHR10848:SF0">
    <property type="entry name" value="MEIOTIC RECOMBINATION PROTEIN SPO11"/>
    <property type="match status" value="1"/>
</dbReference>
<dbReference type="PRINTS" id="PR01551">
    <property type="entry name" value="SPO11HOMOLOG"/>
</dbReference>
<evidence type="ECO:0000313" key="17">
    <source>
        <dbReference type="Proteomes" id="UP000321518"/>
    </source>
</evidence>
<reference evidence="16 17" key="1">
    <citation type="submission" date="2019-07" db="EMBL/GenBank/DDBJ databases">
        <title>Rhodotorula toruloides NBRC10032 genome sequencing.</title>
        <authorList>
            <person name="Shida Y."/>
            <person name="Takaku H."/>
            <person name="Ogasawara W."/>
            <person name="Mori K."/>
        </authorList>
    </citation>
    <scope>NUCLEOTIDE SEQUENCE [LARGE SCALE GENOMIC DNA]</scope>
    <source>
        <strain evidence="16 17">NBRC10032</strain>
    </source>
</reference>
<keyword evidence="6" id="KW-0479">Metal-binding</keyword>
<evidence type="ECO:0000256" key="1">
    <source>
        <dbReference type="ARBA" id="ARBA00000185"/>
    </source>
</evidence>
<feature type="compositionally biased region" description="Low complexity" evidence="13">
    <location>
        <begin position="151"/>
        <end position="174"/>
    </location>
</feature>
<evidence type="ECO:0000256" key="11">
    <source>
        <dbReference type="ARBA" id="ARBA00023242"/>
    </source>
</evidence>
<keyword evidence="9 12" id="KW-0238">DNA-binding</keyword>
<dbReference type="PANTHER" id="PTHR10848">
    <property type="entry name" value="MEIOTIC RECOMBINATION PROTEIN SPO11"/>
    <property type="match status" value="1"/>
</dbReference>
<comment type="caution">
    <text evidence="16">The sequence shown here is derived from an EMBL/GenBank/DDBJ whole genome shotgun (WGS) entry which is preliminary data.</text>
</comment>
<dbReference type="Pfam" id="PF21180">
    <property type="entry name" value="TOP6A-Spo11_Toprim"/>
    <property type="match status" value="1"/>
</dbReference>
<feature type="region of interest" description="Disordered" evidence="13">
    <location>
        <begin position="63"/>
        <end position="106"/>
    </location>
</feature>
<dbReference type="GO" id="GO:0000706">
    <property type="term" value="P:meiotic DNA double-strand break processing"/>
    <property type="evidence" value="ECO:0007669"/>
    <property type="project" value="TreeGrafter"/>
</dbReference>
<evidence type="ECO:0000256" key="3">
    <source>
        <dbReference type="ARBA" id="ARBA00004123"/>
    </source>
</evidence>
<dbReference type="Pfam" id="PF04406">
    <property type="entry name" value="TP6A_N"/>
    <property type="match status" value="1"/>
</dbReference>
<dbReference type="GO" id="GO:0007131">
    <property type="term" value="P:reciprocal meiotic recombination"/>
    <property type="evidence" value="ECO:0007669"/>
    <property type="project" value="TreeGrafter"/>
</dbReference>
<dbReference type="GO" id="GO:0005524">
    <property type="term" value="F:ATP binding"/>
    <property type="evidence" value="ECO:0007669"/>
    <property type="project" value="InterPro"/>
</dbReference>
<feature type="domain" description="Topoisomerase 6 subunit A/Spo11 TOPRIM" evidence="15">
    <location>
        <begin position="470"/>
        <end position="628"/>
    </location>
</feature>
<feature type="domain" description="Spo11/DNA topoisomerase VI subunit A N-terminal" evidence="14">
    <location>
        <begin position="362"/>
        <end position="422"/>
    </location>
</feature>
<dbReference type="OrthoDB" id="5377392at2759"/>
<dbReference type="GO" id="GO:0046872">
    <property type="term" value="F:metal ion binding"/>
    <property type="evidence" value="ECO:0007669"/>
    <property type="project" value="UniProtKB-KW"/>
</dbReference>
<evidence type="ECO:0000256" key="5">
    <source>
        <dbReference type="ARBA" id="ARBA00012895"/>
    </source>
</evidence>
<proteinExistence type="inferred from homology"/>
<dbReference type="InterPro" id="IPR013048">
    <property type="entry name" value="Meiotic_Spo11"/>
</dbReference>
<keyword evidence="10 12" id="KW-0413">Isomerase</keyword>
<keyword evidence="11" id="KW-0539">Nucleus</keyword>
<evidence type="ECO:0000259" key="15">
    <source>
        <dbReference type="Pfam" id="PF21180"/>
    </source>
</evidence>
<feature type="compositionally biased region" description="Low complexity" evidence="13">
    <location>
        <begin position="94"/>
        <end position="104"/>
    </location>
</feature>
<dbReference type="Proteomes" id="UP000321518">
    <property type="component" value="Unassembled WGS sequence"/>
</dbReference>
<evidence type="ECO:0000259" key="14">
    <source>
        <dbReference type="Pfam" id="PF04406"/>
    </source>
</evidence>
<protein>
    <recommendedName>
        <fullName evidence="5">DNA topoisomerase (ATP-hydrolyzing)</fullName>
        <ecNumber evidence="5">5.6.2.2</ecNumber>
    </recommendedName>
</protein>
<gene>
    <name evidence="16" type="ORF">Rt10032_c09g3860</name>
</gene>
<accession>A0A511KHJ2</accession>
<dbReference type="Gene3D" id="1.10.10.10">
    <property type="entry name" value="Winged helix-like DNA-binding domain superfamily/Winged helix DNA-binding domain"/>
    <property type="match status" value="1"/>
</dbReference>
<dbReference type="GO" id="GO:0042138">
    <property type="term" value="P:meiotic DNA double-strand break formation"/>
    <property type="evidence" value="ECO:0007669"/>
    <property type="project" value="InterPro"/>
</dbReference>
<evidence type="ECO:0000256" key="4">
    <source>
        <dbReference type="ARBA" id="ARBA00006559"/>
    </source>
</evidence>
<evidence type="ECO:0000256" key="10">
    <source>
        <dbReference type="ARBA" id="ARBA00023235"/>
    </source>
</evidence>
<evidence type="ECO:0000256" key="2">
    <source>
        <dbReference type="ARBA" id="ARBA00001946"/>
    </source>
</evidence>
<keyword evidence="8 12" id="KW-0799">Topoisomerase</keyword>
<keyword evidence="7" id="KW-0460">Magnesium</keyword>
<feature type="region of interest" description="Disordered" evidence="13">
    <location>
        <begin position="151"/>
        <end position="180"/>
    </location>
</feature>
<evidence type="ECO:0000256" key="8">
    <source>
        <dbReference type="ARBA" id="ARBA00023029"/>
    </source>
</evidence>
<evidence type="ECO:0000256" key="12">
    <source>
        <dbReference type="PROSITE-ProRule" id="PRU01385"/>
    </source>
</evidence>
<dbReference type="PROSITE" id="PS52041">
    <property type="entry name" value="TOPO_IIB"/>
    <property type="match status" value="1"/>
</dbReference>
<sequence>MCRSLCDLQGPSRTSTAFSVLTEGGNELDASSAGATETLQLEWEEEGEDGTFDEDGVETAGAVWPGMGDTREPSHSVDGLISDDEPLPPEAESLDLATSSDSLTPVGTAEAVGGLEAADATSQLPAPNHTKDSAGLSTVIQTLKRDFDTAFSAPSFEPEPSLSPFPKHSRSLSPSLPPASTRVFPAARSELPPPIRPASPTQAEMDAFFGFVNPLAALPPVEDYHCVALEGTVAALAQEVAQEATSPRAATLGETPPAQQDRYAEDLADPADSSAKAQKSLAIISSLEQLALSVLSQIVDNVVPPTSQSADASQAAKHPPWRQVRVVLAKRGSSKTGSSSRQTIRFPRKYGQGDQVRLGGKELACFLRLVELVLEGLRDEKVPTKRDLYYRDVALFGKQTTVNSLIDDLAATLDVRRSELNIIAAAKGLVAGTIKFVSKDGTEQSGRDRSLLIPVAKTLHVVEADAAEWLLVIEKEAVFQSLASSSLLDDMVLGNGIILTGKGYPDIATRDLLKVLSDSYPSLPLFALVDSDPHGLDILSTYRFGSAALSHESANLAVPRLEWLGVKGTEWDSLGVDRDELLPLSLHDRRKALAMLKKEGLPEEWRRELQYMLHLGCKAEIQILASSSSPTQLDFDTQIQSSASDSPPAASSRLIDYIKTKLRLALPQKERLMLDRKDLEE</sequence>
<dbReference type="EMBL" id="BJWK01000009">
    <property type="protein sequence ID" value="GEM09843.1"/>
    <property type="molecule type" value="Genomic_DNA"/>
</dbReference>
<organism evidence="16 17">
    <name type="scientific">Rhodotorula toruloides</name>
    <name type="common">Yeast</name>
    <name type="synonym">Rhodosporidium toruloides</name>
    <dbReference type="NCBI Taxonomy" id="5286"/>
    <lineage>
        <taxon>Eukaryota</taxon>
        <taxon>Fungi</taxon>
        <taxon>Dikarya</taxon>
        <taxon>Basidiomycota</taxon>
        <taxon>Pucciniomycotina</taxon>
        <taxon>Microbotryomycetes</taxon>
        <taxon>Sporidiobolales</taxon>
        <taxon>Sporidiobolaceae</taxon>
        <taxon>Rhodotorula</taxon>
    </lineage>
</organism>
<dbReference type="EC" id="5.6.2.2" evidence="5"/>
<dbReference type="GO" id="GO:0000228">
    <property type="term" value="C:nuclear chromosome"/>
    <property type="evidence" value="ECO:0007669"/>
    <property type="project" value="TreeGrafter"/>
</dbReference>
<dbReference type="InterPro" id="IPR013049">
    <property type="entry name" value="Spo11/TopoVI_A_N"/>
</dbReference>
<name>A0A511KHJ2_RHOTO</name>
<evidence type="ECO:0000256" key="13">
    <source>
        <dbReference type="SAM" id="MobiDB-lite"/>
    </source>
</evidence>
<evidence type="ECO:0000256" key="6">
    <source>
        <dbReference type="ARBA" id="ARBA00022723"/>
    </source>
</evidence>
<dbReference type="CDD" id="cd00223">
    <property type="entry name" value="TOPRIM_TopoIIB_SPO"/>
    <property type="match status" value="1"/>
</dbReference>
<dbReference type="SUPFAM" id="SSF56726">
    <property type="entry name" value="DNA topoisomerase IV, alpha subunit"/>
    <property type="match status" value="1"/>
</dbReference>
<evidence type="ECO:0000256" key="7">
    <source>
        <dbReference type="ARBA" id="ARBA00022842"/>
    </source>
</evidence>
<dbReference type="InterPro" id="IPR034136">
    <property type="entry name" value="TOPRIM_Topo6A/Spo11"/>
</dbReference>
<dbReference type="GO" id="GO:0003918">
    <property type="term" value="F:DNA topoisomerase type II (double strand cut, ATP-hydrolyzing) activity"/>
    <property type="evidence" value="ECO:0007669"/>
    <property type="project" value="UniProtKB-UniRule"/>
</dbReference>
<dbReference type="InterPro" id="IPR036388">
    <property type="entry name" value="WH-like_DNA-bd_sf"/>
</dbReference>
<comment type="catalytic activity">
    <reaction evidence="1 12">
        <text>ATP-dependent breakage, passage and rejoining of double-stranded DNA.</text>
        <dbReference type="EC" id="5.6.2.2"/>
    </reaction>
</comment>
<dbReference type="InterPro" id="IPR036078">
    <property type="entry name" value="Spo11/TopoVI_A_sf"/>
</dbReference>
<dbReference type="PRINTS" id="PR01550">
    <property type="entry name" value="TOP6AFAMILY"/>
</dbReference>
<dbReference type="InterPro" id="IPR002815">
    <property type="entry name" value="Spo11/TopoVI_A"/>
</dbReference>
<comment type="similarity">
    <text evidence="4 12">Belongs to the TOP6A family.</text>
</comment>
<comment type="subcellular location">
    <subcellularLocation>
        <location evidence="3">Nucleus</location>
    </subcellularLocation>
</comment>
<evidence type="ECO:0000313" key="16">
    <source>
        <dbReference type="EMBL" id="GEM09843.1"/>
    </source>
</evidence>
<dbReference type="GO" id="GO:0003677">
    <property type="term" value="F:DNA binding"/>
    <property type="evidence" value="ECO:0007669"/>
    <property type="project" value="UniProtKB-UniRule"/>
</dbReference>
<dbReference type="Gene3D" id="3.40.1360.10">
    <property type="match status" value="1"/>
</dbReference>